<dbReference type="GO" id="GO:0008168">
    <property type="term" value="F:methyltransferase activity"/>
    <property type="evidence" value="ECO:0007669"/>
    <property type="project" value="UniProtKB-KW"/>
</dbReference>
<keyword evidence="1" id="KW-0808">Transferase</keyword>
<organism evidence="1 2">
    <name type="scientific">Lipingzhangella halophila</name>
    <dbReference type="NCBI Taxonomy" id="1783352"/>
    <lineage>
        <taxon>Bacteria</taxon>
        <taxon>Bacillati</taxon>
        <taxon>Actinomycetota</taxon>
        <taxon>Actinomycetes</taxon>
        <taxon>Streptosporangiales</taxon>
        <taxon>Nocardiopsidaceae</taxon>
        <taxon>Lipingzhangella</taxon>
    </lineage>
</organism>
<accession>A0A7W7RFB9</accession>
<name>A0A7W7RFB9_9ACTN</name>
<dbReference type="InterPro" id="IPR006764">
    <property type="entry name" value="SAM_dep_MeTrfase_SAV2177_type"/>
</dbReference>
<reference evidence="1 2" key="1">
    <citation type="submission" date="2020-08" db="EMBL/GenBank/DDBJ databases">
        <title>Sequencing the genomes of 1000 actinobacteria strains.</title>
        <authorList>
            <person name="Klenk H.-P."/>
        </authorList>
    </citation>
    <scope>NUCLEOTIDE SEQUENCE [LARGE SCALE GENOMIC DNA]</scope>
    <source>
        <strain evidence="1 2">DSM 102030</strain>
    </source>
</reference>
<dbReference type="PIRSF" id="PIRSF017393">
    <property type="entry name" value="MTase_SAV2177"/>
    <property type="match status" value="1"/>
</dbReference>
<gene>
    <name evidence="1" type="ORF">F4561_001206</name>
</gene>
<dbReference type="InterPro" id="IPR029063">
    <property type="entry name" value="SAM-dependent_MTases_sf"/>
</dbReference>
<dbReference type="Gene3D" id="3.40.50.150">
    <property type="entry name" value="Vaccinia Virus protein VP39"/>
    <property type="match status" value="1"/>
</dbReference>
<comment type="caution">
    <text evidence="1">The sequence shown here is derived from an EMBL/GenBank/DDBJ whole genome shotgun (WGS) entry which is preliminary data.</text>
</comment>
<sequence>MSQPNVARVYSYYLGGKDHFAVDRDMANYAEDVVPGVTDLAMANRAFVQRAVRYLAERGIRQFLDIGSGLPTDGNVHQIAQETIPGARVVYVDHDPMVLTHSRALLTDNATSLVIKEDLTCPQKILNAEGSRYLLDLKQPVGLILGGILHHLHDSQAPLRHTRELCDALSPGSYLAISHFCHPDAAENPTDAERAERLQQAFLEKLSTGLWRSHEEILAYFCGWEMLDPGLVPLDEWHPLPTGSSLAGSYRMPPRNRQIILGGVARKP</sequence>
<dbReference type="AlphaFoldDB" id="A0A7W7RFB9"/>
<dbReference type="GO" id="GO:0032259">
    <property type="term" value="P:methylation"/>
    <property type="evidence" value="ECO:0007669"/>
    <property type="project" value="UniProtKB-KW"/>
</dbReference>
<protein>
    <submittedName>
        <fullName evidence="1">SAM-dependent methyltransferase</fullName>
    </submittedName>
</protein>
<keyword evidence="2" id="KW-1185">Reference proteome</keyword>
<proteinExistence type="predicted"/>
<dbReference type="Proteomes" id="UP000523007">
    <property type="component" value="Unassembled WGS sequence"/>
</dbReference>
<evidence type="ECO:0000313" key="1">
    <source>
        <dbReference type="EMBL" id="MBB4930386.1"/>
    </source>
</evidence>
<evidence type="ECO:0000313" key="2">
    <source>
        <dbReference type="Proteomes" id="UP000523007"/>
    </source>
</evidence>
<dbReference type="Pfam" id="PF04672">
    <property type="entry name" value="Methyltransf_19"/>
    <property type="match status" value="1"/>
</dbReference>
<keyword evidence="1" id="KW-0489">Methyltransferase</keyword>
<dbReference type="SUPFAM" id="SSF53335">
    <property type="entry name" value="S-adenosyl-L-methionine-dependent methyltransferases"/>
    <property type="match status" value="1"/>
</dbReference>
<dbReference type="EMBL" id="JACHJT010000001">
    <property type="protein sequence ID" value="MBB4930386.1"/>
    <property type="molecule type" value="Genomic_DNA"/>
</dbReference>